<feature type="transmembrane region" description="Helical" evidence="2">
    <location>
        <begin position="374"/>
        <end position="393"/>
    </location>
</feature>
<accession>A0A9P8C5Y1</accession>
<feature type="transmembrane region" description="Helical" evidence="2">
    <location>
        <begin position="708"/>
        <end position="727"/>
    </location>
</feature>
<dbReference type="InterPro" id="IPR021840">
    <property type="entry name" value="DUF3433"/>
</dbReference>
<keyword evidence="4" id="KW-1185">Reference proteome</keyword>
<keyword evidence="2" id="KW-1133">Transmembrane helix</keyword>
<dbReference type="AlphaFoldDB" id="A0A9P8C5Y1"/>
<dbReference type="Pfam" id="PF11915">
    <property type="entry name" value="DUF3433"/>
    <property type="match status" value="1"/>
</dbReference>
<feature type="region of interest" description="Disordered" evidence="1">
    <location>
        <begin position="57"/>
        <end position="83"/>
    </location>
</feature>
<feature type="transmembrane region" description="Helical" evidence="2">
    <location>
        <begin position="302"/>
        <end position="324"/>
    </location>
</feature>
<dbReference type="EMBL" id="MU251498">
    <property type="protein sequence ID" value="KAG9233491.1"/>
    <property type="molecule type" value="Genomic_DNA"/>
</dbReference>
<evidence type="ECO:0000313" key="4">
    <source>
        <dbReference type="Proteomes" id="UP000824998"/>
    </source>
</evidence>
<keyword evidence="2" id="KW-0812">Transmembrane</keyword>
<feature type="compositionally biased region" description="Polar residues" evidence="1">
    <location>
        <begin position="10"/>
        <end position="25"/>
    </location>
</feature>
<feature type="transmembrane region" description="Helical" evidence="2">
    <location>
        <begin position="552"/>
        <end position="573"/>
    </location>
</feature>
<proteinExistence type="predicted"/>
<gene>
    <name evidence="3" type="ORF">BJ875DRAFT_402940</name>
</gene>
<feature type="transmembrane region" description="Helical" evidence="2">
    <location>
        <begin position="261"/>
        <end position="282"/>
    </location>
</feature>
<dbReference type="OrthoDB" id="3057599at2759"/>
<organism evidence="3 4">
    <name type="scientific">Amylocarpus encephaloides</name>
    <dbReference type="NCBI Taxonomy" id="45428"/>
    <lineage>
        <taxon>Eukaryota</taxon>
        <taxon>Fungi</taxon>
        <taxon>Dikarya</taxon>
        <taxon>Ascomycota</taxon>
        <taxon>Pezizomycotina</taxon>
        <taxon>Leotiomycetes</taxon>
        <taxon>Helotiales</taxon>
        <taxon>Helotiales incertae sedis</taxon>
        <taxon>Amylocarpus</taxon>
    </lineage>
</organism>
<dbReference type="Proteomes" id="UP000824998">
    <property type="component" value="Unassembled WGS sequence"/>
</dbReference>
<sequence>MNLRNVDVRSVSNNRPQLQKVSTSERPPPPAVAHIGHCTSLTSSASDAVTVIPWNKPTSRQQSLPGSPQSFDTIRPNNQGRSVGLNDDAYASNTPLVVRFDEEQIQKDELAAAEKEIKMDRTDLVSGPPTPVDDTPYIRFAIDQLTRDEDIAASQRPSTAASSESYPVARIVPDFGLGYLSTQRQREELALTRKHRSTPTPEGRLFNFNATRPLSEHSSPSPIPRRQNLSASPEIFIPIDPPKHTPRFPNLTYVPTILRPISIITLSIMLILMITALMFCAIYSTYHGGLYNWSGGVDGGRYFLFGFFPQILAACLLVYIQAIIATTTRIMPFTLMAMDDAYMRANSLFLGIFPKTMLRPQWQGPLIMKISNSLLWLTIFTIPLQSCLFSVIMHNGVWRWSTVQGVAWTLVALYILILAGTLISGMFFFRRMTGLLWDPRSLADIIALLPRSNSLGDYAETDIMASNQELQNRLALRSDRLGYWMTQHRNQGLFYCIGEEGTATRRYTLESGKISEKKSGSETVPNDVERDVDLYTTATRFRHIPWHLRDTFVVLWVVSALLTLLALFIIAFLPSTAIMNGFRPLLPAATNSSGWTAANFLYSFIPSLLGIILYILLQSIDTSVRKLQPWSDLGNLDGATAGTSLLVDYTARLPLECTVSAIGAGHYRVAFVSLMSFLTILLPVLAGGLFFALTSPAGDVRMFPNMPAFYICLVVLVLYVVVLATLVPKRSLMHLPHDVSCLAEIFSFVYASRMLEDAAFRAPRSKADLVTRLMVTQNGGRHSRYAFGLYRGRHGKECLGVDRLGRLGSARLSIISER</sequence>
<feature type="region of interest" description="Disordered" evidence="1">
    <location>
        <begin position="1"/>
        <end position="31"/>
    </location>
</feature>
<evidence type="ECO:0000256" key="1">
    <source>
        <dbReference type="SAM" id="MobiDB-lite"/>
    </source>
</evidence>
<dbReference type="PANTHER" id="PTHR37544:SF1">
    <property type="entry name" value="PHOSPHORIBOSYLAMINOIMIDAZOLE-SUCCINOCARBOXAMIDE SYNTHASE"/>
    <property type="match status" value="1"/>
</dbReference>
<evidence type="ECO:0000313" key="3">
    <source>
        <dbReference type="EMBL" id="KAG9233491.1"/>
    </source>
</evidence>
<comment type="caution">
    <text evidence="3">The sequence shown here is derived from an EMBL/GenBank/DDBJ whole genome shotgun (WGS) entry which is preliminary data.</text>
</comment>
<evidence type="ECO:0000256" key="2">
    <source>
        <dbReference type="SAM" id="Phobius"/>
    </source>
</evidence>
<protein>
    <recommendedName>
        <fullName evidence="5">Phosphoribosylaminoimidazole-succinocarboxamide synthase</fullName>
    </recommendedName>
</protein>
<feature type="transmembrane region" description="Helical" evidence="2">
    <location>
        <begin position="669"/>
        <end position="693"/>
    </location>
</feature>
<evidence type="ECO:0008006" key="5">
    <source>
        <dbReference type="Google" id="ProtNLM"/>
    </source>
</evidence>
<reference evidence="3" key="1">
    <citation type="journal article" date="2021" name="IMA Fungus">
        <title>Genomic characterization of three marine fungi, including Emericellopsis atlantica sp. nov. with signatures of a generalist lifestyle and marine biomass degradation.</title>
        <authorList>
            <person name="Hagestad O.C."/>
            <person name="Hou L."/>
            <person name="Andersen J.H."/>
            <person name="Hansen E.H."/>
            <person name="Altermark B."/>
            <person name="Li C."/>
            <person name="Kuhnert E."/>
            <person name="Cox R.J."/>
            <person name="Crous P.W."/>
            <person name="Spatafora J.W."/>
            <person name="Lail K."/>
            <person name="Amirebrahimi M."/>
            <person name="Lipzen A."/>
            <person name="Pangilinan J."/>
            <person name="Andreopoulos W."/>
            <person name="Hayes R.D."/>
            <person name="Ng V."/>
            <person name="Grigoriev I.V."/>
            <person name="Jackson S.A."/>
            <person name="Sutton T.D.S."/>
            <person name="Dobson A.D.W."/>
            <person name="Rama T."/>
        </authorList>
    </citation>
    <scope>NUCLEOTIDE SEQUENCE</scope>
    <source>
        <strain evidence="3">TRa018bII</strain>
    </source>
</reference>
<feature type="compositionally biased region" description="Polar residues" evidence="1">
    <location>
        <begin position="57"/>
        <end position="81"/>
    </location>
</feature>
<feature type="transmembrane region" description="Helical" evidence="2">
    <location>
        <begin position="405"/>
        <end position="429"/>
    </location>
</feature>
<name>A0A9P8C5Y1_9HELO</name>
<feature type="transmembrane region" description="Helical" evidence="2">
    <location>
        <begin position="593"/>
        <end position="617"/>
    </location>
</feature>
<dbReference type="PANTHER" id="PTHR37544">
    <property type="entry name" value="SPRAY-RELATED"/>
    <property type="match status" value="1"/>
</dbReference>
<keyword evidence="2" id="KW-0472">Membrane</keyword>